<feature type="signal peptide" evidence="9">
    <location>
        <begin position="1"/>
        <end position="24"/>
    </location>
</feature>
<dbReference type="SUPFAM" id="SSF51445">
    <property type="entry name" value="(Trans)glycosidases"/>
    <property type="match status" value="1"/>
</dbReference>
<dbReference type="Pfam" id="PF00332">
    <property type="entry name" value="Glyco_hydro_17"/>
    <property type="match status" value="1"/>
</dbReference>
<feature type="compositionally biased region" description="Polar residues" evidence="8">
    <location>
        <begin position="389"/>
        <end position="403"/>
    </location>
</feature>
<feature type="chain" id="PRO_5043605829" description="glucan endo-1,3-beta-D-glucosidase" evidence="9">
    <location>
        <begin position="25"/>
        <end position="434"/>
    </location>
</feature>
<dbReference type="AlphaFoldDB" id="A0AAU9RRR6"/>
<reference evidence="10 11" key="1">
    <citation type="submission" date="2022-03" db="EMBL/GenBank/DDBJ databases">
        <authorList>
            <person name="Nunn A."/>
            <person name="Chopra R."/>
            <person name="Nunn A."/>
            <person name="Contreras Garrido A."/>
        </authorList>
    </citation>
    <scope>NUCLEOTIDE SEQUENCE [LARGE SCALE GENOMIC DNA]</scope>
</reference>
<evidence type="ECO:0000256" key="2">
    <source>
        <dbReference type="ARBA" id="ARBA00008773"/>
    </source>
</evidence>
<evidence type="ECO:0000256" key="5">
    <source>
        <dbReference type="ARBA" id="ARBA00022801"/>
    </source>
</evidence>
<protein>
    <recommendedName>
        <fullName evidence="3">glucan endo-1,3-beta-D-glucosidase</fullName>
        <ecNumber evidence="3">3.2.1.39</ecNumber>
    </recommendedName>
</protein>
<dbReference type="Proteomes" id="UP000836841">
    <property type="component" value="Chromosome 2"/>
</dbReference>
<dbReference type="EMBL" id="OU466858">
    <property type="protein sequence ID" value="CAH2046659.1"/>
    <property type="molecule type" value="Genomic_DNA"/>
</dbReference>
<evidence type="ECO:0000256" key="6">
    <source>
        <dbReference type="ARBA" id="ARBA00023295"/>
    </source>
</evidence>
<dbReference type="InterPro" id="IPR000490">
    <property type="entry name" value="Glyco_hydro_17"/>
</dbReference>
<organism evidence="10 11">
    <name type="scientific">Thlaspi arvense</name>
    <name type="common">Field penny-cress</name>
    <dbReference type="NCBI Taxonomy" id="13288"/>
    <lineage>
        <taxon>Eukaryota</taxon>
        <taxon>Viridiplantae</taxon>
        <taxon>Streptophyta</taxon>
        <taxon>Embryophyta</taxon>
        <taxon>Tracheophyta</taxon>
        <taxon>Spermatophyta</taxon>
        <taxon>Magnoliopsida</taxon>
        <taxon>eudicotyledons</taxon>
        <taxon>Gunneridae</taxon>
        <taxon>Pentapetalae</taxon>
        <taxon>rosids</taxon>
        <taxon>malvids</taxon>
        <taxon>Brassicales</taxon>
        <taxon>Brassicaceae</taxon>
        <taxon>Thlaspideae</taxon>
        <taxon>Thlaspi</taxon>
    </lineage>
</organism>
<dbReference type="Gene3D" id="3.20.20.80">
    <property type="entry name" value="Glycosidases"/>
    <property type="match status" value="1"/>
</dbReference>
<dbReference type="EC" id="3.2.1.39" evidence="3"/>
<evidence type="ECO:0000256" key="3">
    <source>
        <dbReference type="ARBA" id="ARBA00012780"/>
    </source>
</evidence>
<evidence type="ECO:0000313" key="11">
    <source>
        <dbReference type="Proteomes" id="UP000836841"/>
    </source>
</evidence>
<evidence type="ECO:0000256" key="4">
    <source>
        <dbReference type="ARBA" id="ARBA00022729"/>
    </source>
</evidence>
<keyword evidence="6" id="KW-0326">Glycosidase</keyword>
<feature type="region of interest" description="Disordered" evidence="8">
    <location>
        <begin position="349"/>
        <end position="403"/>
    </location>
</feature>
<dbReference type="GO" id="GO:0005975">
    <property type="term" value="P:carbohydrate metabolic process"/>
    <property type="evidence" value="ECO:0007669"/>
    <property type="project" value="InterPro"/>
</dbReference>
<proteinExistence type="inferred from homology"/>
<name>A0AAU9RRR6_THLAR</name>
<evidence type="ECO:0000256" key="9">
    <source>
        <dbReference type="SAM" id="SignalP"/>
    </source>
</evidence>
<keyword evidence="5" id="KW-0378">Hydrolase</keyword>
<evidence type="ECO:0000256" key="7">
    <source>
        <dbReference type="RuleBase" id="RU004335"/>
    </source>
</evidence>
<comment type="catalytic activity">
    <reaction evidence="1">
        <text>Hydrolysis of (1-&gt;3)-beta-D-glucosidic linkages in (1-&gt;3)-beta-D-glucans.</text>
        <dbReference type="EC" id="3.2.1.39"/>
    </reaction>
</comment>
<keyword evidence="4 9" id="KW-0732">Signal</keyword>
<feature type="non-terminal residue" evidence="10">
    <location>
        <position position="1"/>
    </location>
</feature>
<gene>
    <name evidence="10" type="ORF">TAV2_LOCUS6086</name>
</gene>
<evidence type="ECO:0000313" key="10">
    <source>
        <dbReference type="EMBL" id="CAH2046659.1"/>
    </source>
</evidence>
<dbReference type="InterPro" id="IPR017853">
    <property type="entry name" value="GH"/>
</dbReference>
<keyword evidence="11" id="KW-1185">Reference proteome</keyword>
<feature type="compositionally biased region" description="Polar residues" evidence="8">
    <location>
        <begin position="349"/>
        <end position="362"/>
    </location>
</feature>
<dbReference type="InterPro" id="IPR044965">
    <property type="entry name" value="Glyco_hydro_17_plant"/>
</dbReference>
<sequence>MAASAYLLILLFFLSLHALHLAKSQPFIGVNYGQTADNLPPPSATAKLLQSTTIQKIRLYGTDPAIIKALANTGIEIVIGTGDVNGLASDPNFARSWVETNVVPYYPASKITLITVGNEVTMYGDRNLMLQLLPAMKNVQSALEVASLGGGKIKVSTVHTMSVLGQSDPPSAGVFEPGHADILKGLLEFNRENGSPFAVNPYPFFAYQTDPRPDTLAFCLFQPNPGRVDPNSKIKYMNMFDAQVDAVYSALNSMGFKDVEIMVAETGWPYKGDPDEAGTNIENARAYNKNLIAHLKSMAGTPLMPGKVIDTYLFALYDENLKPGKGSERAFGLFKPDLTMTYDIGLTKTANNQSSMAPQSPRQRLPPAASPTSQNLPSPPQMILPSPTSPSDKNSGQTDVHNSTPRSASLAHLCCSLSISTTMLFVSILYAFII</sequence>
<dbReference type="PANTHER" id="PTHR32227">
    <property type="entry name" value="GLUCAN ENDO-1,3-BETA-GLUCOSIDASE BG1-RELATED-RELATED"/>
    <property type="match status" value="1"/>
</dbReference>
<comment type="similarity">
    <text evidence="2 7">Belongs to the glycosyl hydrolase 17 family.</text>
</comment>
<accession>A0AAU9RRR6</accession>
<dbReference type="GO" id="GO:0042973">
    <property type="term" value="F:glucan endo-1,3-beta-D-glucosidase activity"/>
    <property type="evidence" value="ECO:0007669"/>
    <property type="project" value="UniProtKB-EC"/>
</dbReference>
<dbReference type="FunFam" id="3.20.20.80:FF:000005">
    <property type="entry name" value="Glucan endo-1,3-beta-glucosidase 14"/>
    <property type="match status" value="1"/>
</dbReference>
<evidence type="ECO:0000256" key="8">
    <source>
        <dbReference type="SAM" id="MobiDB-lite"/>
    </source>
</evidence>
<evidence type="ECO:0000256" key="1">
    <source>
        <dbReference type="ARBA" id="ARBA00000382"/>
    </source>
</evidence>